<accession>A0ABM7M5W9</accession>
<protein>
    <submittedName>
        <fullName evidence="1">Uncharacterized protein</fullName>
    </submittedName>
</protein>
<sequence length="63" mass="6833">MTWKPAPSDGANRRPHGATFSVREACGIPVRIAVMASLSTSMAARLSDMTGRLHGMDRLTEDF</sequence>
<organism evidence="1 2">
    <name type="scientific">Actinoplanes ianthinogenes</name>
    <dbReference type="NCBI Taxonomy" id="122358"/>
    <lineage>
        <taxon>Bacteria</taxon>
        <taxon>Bacillati</taxon>
        <taxon>Actinomycetota</taxon>
        <taxon>Actinomycetes</taxon>
        <taxon>Micromonosporales</taxon>
        <taxon>Micromonosporaceae</taxon>
        <taxon>Actinoplanes</taxon>
    </lineage>
</organism>
<dbReference type="EMBL" id="AP023356">
    <property type="protein sequence ID" value="BCJ47043.1"/>
    <property type="molecule type" value="Genomic_DNA"/>
</dbReference>
<evidence type="ECO:0000313" key="1">
    <source>
        <dbReference type="EMBL" id="BCJ47043.1"/>
    </source>
</evidence>
<name>A0ABM7M5W9_9ACTN</name>
<gene>
    <name evidence="1" type="ORF">Aiant_77000</name>
</gene>
<dbReference type="Proteomes" id="UP000676967">
    <property type="component" value="Chromosome"/>
</dbReference>
<evidence type="ECO:0000313" key="2">
    <source>
        <dbReference type="Proteomes" id="UP000676967"/>
    </source>
</evidence>
<keyword evidence="2" id="KW-1185">Reference proteome</keyword>
<dbReference type="RefSeq" id="WP_229830321.1">
    <property type="nucleotide sequence ID" value="NZ_AP023356.1"/>
</dbReference>
<proteinExistence type="predicted"/>
<reference evidence="1 2" key="1">
    <citation type="submission" date="2020-08" db="EMBL/GenBank/DDBJ databases">
        <title>Whole genome shotgun sequence of Actinoplanes ianthinogenes NBRC 13996.</title>
        <authorList>
            <person name="Komaki H."/>
            <person name="Tamura T."/>
        </authorList>
    </citation>
    <scope>NUCLEOTIDE SEQUENCE [LARGE SCALE GENOMIC DNA]</scope>
    <source>
        <strain evidence="1 2">NBRC 13996</strain>
    </source>
</reference>